<evidence type="ECO:0000256" key="3">
    <source>
        <dbReference type="ARBA" id="ARBA00012922"/>
    </source>
</evidence>
<feature type="binding site" evidence="6">
    <location>
        <position position="178"/>
    </location>
    <ligand>
        <name>substrate</name>
    </ligand>
</feature>
<evidence type="ECO:0000256" key="1">
    <source>
        <dbReference type="ARBA" id="ARBA00001311"/>
    </source>
</evidence>
<dbReference type="STRING" id="264951.A0A443I3G9"/>
<comment type="catalytic activity">
    <reaction evidence="1">
        <text>a monocarboxylic acid amide + H2O = a monocarboxylate + NH4(+)</text>
        <dbReference type="Rhea" id="RHEA:12020"/>
        <dbReference type="ChEBI" id="CHEBI:15377"/>
        <dbReference type="ChEBI" id="CHEBI:28938"/>
        <dbReference type="ChEBI" id="CHEBI:35757"/>
        <dbReference type="ChEBI" id="CHEBI:83628"/>
        <dbReference type="EC" id="3.5.1.4"/>
    </reaction>
</comment>
<keyword evidence="9" id="KW-1185">Reference proteome</keyword>
<dbReference type="Gene3D" id="3.90.1300.10">
    <property type="entry name" value="Amidase signature (AS) domain"/>
    <property type="match status" value="1"/>
</dbReference>
<dbReference type="Pfam" id="PF01425">
    <property type="entry name" value="Amidase"/>
    <property type="match status" value="1"/>
</dbReference>
<organism evidence="8 9">
    <name type="scientific">Byssochlamys spectabilis</name>
    <name type="common">Paecilomyces variotii</name>
    <dbReference type="NCBI Taxonomy" id="264951"/>
    <lineage>
        <taxon>Eukaryota</taxon>
        <taxon>Fungi</taxon>
        <taxon>Dikarya</taxon>
        <taxon>Ascomycota</taxon>
        <taxon>Pezizomycotina</taxon>
        <taxon>Eurotiomycetes</taxon>
        <taxon>Eurotiomycetidae</taxon>
        <taxon>Eurotiales</taxon>
        <taxon>Thermoascaceae</taxon>
        <taxon>Paecilomyces</taxon>
    </lineage>
</organism>
<dbReference type="RefSeq" id="XP_028488278.1">
    <property type="nucleotide sequence ID" value="XM_028633627.1"/>
</dbReference>
<feature type="active site" description="Acyl-ester intermediate" evidence="5">
    <location>
        <position position="228"/>
    </location>
</feature>
<comment type="similarity">
    <text evidence="2">Belongs to the amidase family.</text>
</comment>
<dbReference type="PANTHER" id="PTHR46072:SF4">
    <property type="entry name" value="AMIDASE C550.07-RELATED"/>
    <property type="match status" value="1"/>
</dbReference>
<dbReference type="SUPFAM" id="SSF75304">
    <property type="entry name" value="Amidase signature (AS) enzymes"/>
    <property type="match status" value="1"/>
</dbReference>
<gene>
    <name evidence="8" type="ORF">C8Q69DRAFT_526199</name>
</gene>
<feature type="binding site" evidence="6">
    <location>
        <begin position="225"/>
        <end position="228"/>
    </location>
    <ligand>
        <name>substrate</name>
    </ligand>
</feature>
<evidence type="ECO:0000256" key="2">
    <source>
        <dbReference type="ARBA" id="ARBA00009199"/>
    </source>
</evidence>
<evidence type="ECO:0000313" key="8">
    <source>
        <dbReference type="EMBL" id="RWQ98633.1"/>
    </source>
</evidence>
<evidence type="ECO:0000256" key="4">
    <source>
        <dbReference type="ARBA" id="ARBA00022801"/>
    </source>
</evidence>
<accession>A0A443I3G9</accession>
<name>A0A443I3G9_BYSSP</name>
<dbReference type="GO" id="GO:0004040">
    <property type="term" value="F:amidase activity"/>
    <property type="evidence" value="ECO:0007669"/>
    <property type="project" value="UniProtKB-EC"/>
</dbReference>
<dbReference type="EMBL" id="RCNU01000002">
    <property type="protein sequence ID" value="RWQ98633.1"/>
    <property type="molecule type" value="Genomic_DNA"/>
</dbReference>
<dbReference type="Proteomes" id="UP000283841">
    <property type="component" value="Unassembled WGS sequence"/>
</dbReference>
<dbReference type="VEuPathDB" id="FungiDB:C8Q69DRAFT_526199"/>
<evidence type="ECO:0000256" key="6">
    <source>
        <dbReference type="PIRSR" id="PIRSR001221-2"/>
    </source>
</evidence>
<dbReference type="GeneID" id="39602904"/>
<proteinExistence type="inferred from homology"/>
<protein>
    <recommendedName>
        <fullName evidence="3">amidase</fullName>
        <ecNumber evidence="3">3.5.1.4</ecNumber>
    </recommendedName>
</protein>
<feature type="binding site" evidence="6">
    <location>
        <position position="204"/>
    </location>
    <ligand>
        <name>substrate</name>
    </ligand>
</feature>
<evidence type="ECO:0000259" key="7">
    <source>
        <dbReference type="Pfam" id="PF01425"/>
    </source>
</evidence>
<dbReference type="InterPro" id="IPR020556">
    <property type="entry name" value="Amidase_CS"/>
</dbReference>
<evidence type="ECO:0000313" key="9">
    <source>
        <dbReference type="Proteomes" id="UP000283841"/>
    </source>
</evidence>
<comment type="caution">
    <text evidence="8">The sequence shown here is derived from an EMBL/GenBank/DDBJ whole genome shotgun (WGS) entry which is preliminary data.</text>
</comment>
<dbReference type="PIRSF" id="PIRSF001221">
    <property type="entry name" value="Amidase_fungi"/>
    <property type="match status" value="1"/>
</dbReference>
<dbReference type="InterPro" id="IPR023631">
    <property type="entry name" value="Amidase_dom"/>
</dbReference>
<sequence>MTIQPWEAKASIARTKRDESVARVEPPLQGLPDTLPLNSQELPKAILTSKEIEITEKYSVTELLAKLHSRELSAEEVTRAFLRRAALAHFATNCLTELLWDEAIERARYLDSLPEPVGPLHGLPISTKEHHGTKSPNGTANASYVAWIGKPQGSILLYDTLWDAGCVFFARTTQPQTIMHLETSSNIYGRTVNPYNRDLTCGGSSGGEAALIGMRGSVLGVGGDIGGSIRCPAAHTGIYGFKPTVKRVPSGGQRTHMIGKETIFSTLGPMTTDREALELFMKVALSVKPWRLDPSLTAKEWTPYKFTRPLKIAVQWWDGVVMPHPPMIRALKEVSEACKAAGMEVVDWDCESLNHRRGWEITAALYWPDGGEEVLGLLEEGGEPILPLTKFIIHEQPSVKKLDQHGLWKLCAERDAYREAYAKHWTNTGKADGKEVDVILCPPSFGAATPHEQSRYWGYTSNWNLLDYPGAVFPVTTVDPEKDKKDLDYKPKNAEDQFVYDMYTPEKYKDAPVSLQIIGRRHYDEKVIAALTEIERAMGRK</sequence>
<dbReference type="InterPro" id="IPR036928">
    <property type="entry name" value="AS_sf"/>
</dbReference>
<dbReference type="PROSITE" id="PS00571">
    <property type="entry name" value="AMIDASES"/>
    <property type="match status" value="1"/>
</dbReference>
<keyword evidence="4" id="KW-0378">Hydrolase</keyword>
<dbReference type="PANTHER" id="PTHR46072">
    <property type="entry name" value="AMIDASE-RELATED-RELATED"/>
    <property type="match status" value="1"/>
</dbReference>
<feature type="active site" description="Charge relay system" evidence="5">
    <location>
        <position position="204"/>
    </location>
</feature>
<evidence type="ECO:0000256" key="5">
    <source>
        <dbReference type="PIRSR" id="PIRSR001221-1"/>
    </source>
</evidence>
<dbReference type="EC" id="3.5.1.4" evidence="3"/>
<dbReference type="AlphaFoldDB" id="A0A443I3G9"/>
<feature type="domain" description="Amidase" evidence="7">
    <location>
        <begin position="76"/>
        <end position="527"/>
    </location>
</feature>
<reference evidence="8 9" key="1">
    <citation type="journal article" date="2018" name="Front. Microbiol.">
        <title>Genomic and genetic insights into a cosmopolitan fungus, Paecilomyces variotii (Eurotiales).</title>
        <authorList>
            <person name="Urquhart A.S."/>
            <person name="Mondo S.J."/>
            <person name="Makela M.R."/>
            <person name="Hane J.K."/>
            <person name="Wiebenga A."/>
            <person name="He G."/>
            <person name="Mihaltcheva S."/>
            <person name="Pangilinan J."/>
            <person name="Lipzen A."/>
            <person name="Barry K."/>
            <person name="de Vries R.P."/>
            <person name="Grigoriev I.V."/>
            <person name="Idnurm A."/>
        </authorList>
    </citation>
    <scope>NUCLEOTIDE SEQUENCE [LARGE SCALE GENOMIC DNA]</scope>
    <source>
        <strain evidence="8 9">CBS 101075</strain>
    </source>
</reference>
<feature type="active site" description="Charge relay system" evidence="5">
    <location>
        <position position="128"/>
    </location>
</feature>